<dbReference type="AlphaFoldDB" id="A0A292Q776"/>
<reference evidence="4" key="1">
    <citation type="submission" date="2015-10" db="EMBL/GenBank/DDBJ databases">
        <authorList>
            <person name="Regsiter A."/>
            <person name="william w."/>
        </authorList>
    </citation>
    <scope>NUCLEOTIDE SEQUENCE</scope>
    <source>
        <strain evidence="4">Montdore</strain>
    </source>
</reference>
<dbReference type="Pfam" id="PF16899">
    <property type="entry name" value="Cyclin_C_2"/>
    <property type="match status" value="1"/>
</dbReference>
<keyword evidence="5" id="KW-1185">Reference proteome</keyword>
<name>A0A292Q776_9PEZI</name>
<evidence type="ECO:0000313" key="5">
    <source>
        <dbReference type="Proteomes" id="UP001412239"/>
    </source>
</evidence>
<feature type="compositionally biased region" description="Basic and acidic residues" evidence="2">
    <location>
        <begin position="395"/>
        <end position="405"/>
    </location>
</feature>
<proteinExistence type="predicted"/>
<feature type="compositionally biased region" description="Basic and acidic residues" evidence="2">
    <location>
        <begin position="349"/>
        <end position="363"/>
    </location>
</feature>
<dbReference type="PANTHER" id="PTHR10026">
    <property type="entry name" value="CYCLIN"/>
    <property type="match status" value="1"/>
</dbReference>
<dbReference type="InterPro" id="IPR043198">
    <property type="entry name" value="Cyclin/Ssn8"/>
</dbReference>
<dbReference type="Gene3D" id="1.10.472.10">
    <property type="entry name" value="Cyclin-like"/>
    <property type="match status" value="2"/>
</dbReference>
<dbReference type="InterPro" id="IPR031658">
    <property type="entry name" value="Cyclin_C_2"/>
</dbReference>
<dbReference type="Proteomes" id="UP001412239">
    <property type="component" value="Unassembled WGS sequence"/>
</dbReference>
<dbReference type="EMBL" id="LN890958">
    <property type="protein sequence ID" value="CUS14547.1"/>
    <property type="molecule type" value="Genomic_DNA"/>
</dbReference>
<dbReference type="GO" id="GO:0006357">
    <property type="term" value="P:regulation of transcription by RNA polymerase II"/>
    <property type="evidence" value="ECO:0007669"/>
    <property type="project" value="InterPro"/>
</dbReference>
<evidence type="ECO:0000259" key="3">
    <source>
        <dbReference type="Pfam" id="PF16899"/>
    </source>
</evidence>
<protein>
    <recommendedName>
        <fullName evidence="3">Cyclin C-terminal domain-containing protein</fullName>
    </recommendedName>
</protein>
<feature type="compositionally biased region" description="Gly residues" evidence="2">
    <location>
        <begin position="366"/>
        <end position="379"/>
    </location>
</feature>
<organism evidence="4 5">
    <name type="scientific">Tuber aestivum</name>
    <name type="common">summer truffle</name>
    <dbReference type="NCBI Taxonomy" id="59557"/>
    <lineage>
        <taxon>Eukaryota</taxon>
        <taxon>Fungi</taxon>
        <taxon>Dikarya</taxon>
        <taxon>Ascomycota</taxon>
        <taxon>Pezizomycotina</taxon>
        <taxon>Pezizomycetes</taxon>
        <taxon>Pezizales</taxon>
        <taxon>Tuberaceae</taxon>
        <taxon>Tuber</taxon>
    </lineage>
</organism>
<feature type="domain" description="Cyclin C-terminal" evidence="3">
    <location>
        <begin position="171"/>
        <end position="294"/>
    </location>
</feature>
<evidence type="ECO:0000256" key="2">
    <source>
        <dbReference type="SAM" id="MobiDB-lite"/>
    </source>
</evidence>
<evidence type="ECO:0000313" key="4">
    <source>
        <dbReference type="EMBL" id="CUS14547.1"/>
    </source>
</evidence>
<sequence length="422" mass="46527">MDDTIYSTSTQHRLFTFTPKQLSDLRYATNKVATEKITESIKRRAAATGIVESGVEEIDCPTAEEELKLVAYYCVKCMQLSDHFQFPSNVKATALTFLHRLYLTTSTLTLHPKKLLLPILYLATKTENHYTPIKSFIDAAATAGPKVTKEDLLDPEFTIAMGLRWAFQVWHPFRGLEGIFLELNAIAAGHYQPPKPKENLVLPAAEAKVTLLELLAGDMDRIGRAHGEARRLLTTTALLTDVYFLYTPPQISFGAFLEADRELATFYLDIKFPESDLAGGKAKAKLLGVLDEIAKNHLSAGLSGESKNPYQGLLLQLPQNGITTSLAMSVDPGLVKEVTRIDKKLYRVTKRDQDSAGKKKPEEGNANGGQTGNGNGSGNGKYDEDEERRAKKRRLEREKAEREGDVFGASLSDVKTAGAGSF</sequence>
<dbReference type="InterPro" id="IPR036915">
    <property type="entry name" value="Cyclin-like_sf"/>
</dbReference>
<gene>
    <name evidence="4" type="ORF">GSTUAT00001424001</name>
</gene>
<dbReference type="SUPFAM" id="SSF47954">
    <property type="entry name" value="Cyclin-like"/>
    <property type="match status" value="2"/>
</dbReference>
<dbReference type="GO" id="GO:0016538">
    <property type="term" value="F:cyclin-dependent protein serine/threonine kinase regulator activity"/>
    <property type="evidence" value="ECO:0007669"/>
    <property type="project" value="InterPro"/>
</dbReference>
<keyword evidence="1" id="KW-0195">Cyclin</keyword>
<feature type="region of interest" description="Disordered" evidence="2">
    <location>
        <begin position="349"/>
        <end position="422"/>
    </location>
</feature>
<accession>A0A292Q776</accession>
<dbReference type="CDD" id="cd20524">
    <property type="entry name" value="CYCLIN_CCNH_rpt1"/>
    <property type="match status" value="1"/>
</dbReference>
<evidence type="ECO:0000256" key="1">
    <source>
        <dbReference type="ARBA" id="ARBA00023127"/>
    </source>
</evidence>